<evidence type="ECO:0000313" key="2">
    <source>
        <dbReference type="Proteomes" id="UP000805193"/>
    </source>
</evidence>
<keyword evidence="2" id="KW-1185">Reference proteome</keyword>
<protein>
    <submittedName>
        <fullName evidence="1">Uncharacterized protein</fullName>
    </submittedName>
</protein>
<gene>
    <name evidence="1" type="ORF">HPB47_006391</name>
</gene>
<name>A0AC60PAF5_IXOPE</name>
<accession>A0AC60PAF5</accession>
<proteinExistence type="predicted"/>
<dbReference type="EMBL" id="JABSTQ010010950">
    <property type="protein sequence ID" value="KAG0416492.1"/>
    <property type="molecule type" value="Genomic_DNA"/>
</dbReference>
<sequence length="1462" mass="162922">MQQREAAMPAVVALLVVGLLSLSSAQYAGYTDNRIDSGPIHHQQPTHLIVASRLVRPGQTYQVVVTMLQIQEPVTVLASIQRNGVEVTQNVRECKAPVPEVILLKVPPSSIPGSYRLRVEGNINGVLGGTAFSYDTQLDFSQRSMTIFIQTDRPLYMQDQTVQFRALPITTELKPFSDAIDVYMLNPNRTIVRRWLSRRTNLGAVSLEYPLSLQPAFGKWTIQVIAQGQVEEKSFIVEEYYQTRFEVNVTLPSFFMATHEYIHGSVEANFTSGAAVTGNLTLRATVEPIKPTYKIYRGTSRYIEKVYRYFEGVLDFHFSLRELGRLVSRLDGMKVVVTAYVGERFLDLIETGFSESVVFNSSLQLRFLGSSPQVFRPGMPFKAYVSVAYSDGSPLPAEYFRNKRVEDMLRVTQSVTYVSGGAGGGQMLNPVPTPVSGSLGIWEVVLESTPSSSDSSSVNAVRAIRLEADFYDANYGQVRASLVAYSSYSPTNHHIQVMTSTKNPKVGEYIIFHVRSNYYVECFSYIFNMTLNNRKDKTGDTIEVAIYGDPGTYVALSAVDRTLYNMQAGTEISYSEVLITLASSPDYKFVSVGALGRVNSYAPETFFGEHQHLIFIKPGKSAVVYMPIVAMRIGTINVTVLSKTQIAKDMVTRSILVEVSGNCGIRLGIVCLEEGAYLIKYLDTNITETPILPFRQDRLYIFGSNKATLSIVGDVVGPAFPTMPVNATSLLSKPFYCGEQNMFSFAANLYTLLYLRLTNQRDVSIEKQAFKYLNLEYQRQLSYQNDDGSFSVFRWHSQPSVWLTSFCARVFHKATFQEWEHFLYIDPTIIQKAIGWLLDRQSPEGSFHETSFFAYDRKMSASSENPDDPVRFRNVSLTAHVLITLAEVRDIRGVSSTPIASCLSCSHSSVTLSVPGIVALQEIGSRAATARSSLPCLVFLCTMKQLMSVTGGMRYWSRSDLPAPPVLIENNRPYLYPRLPFTNDASNVETTSYGLLVHVARQAVVQKEIVEWLNTQRLSHGAWASTQDTLMAMQALTEFSVQSRSRDVTDITVTVEAPSTPGFTRQLHIGRDNLSKLQTLSIPNAWGVIIVRAQGSGLAIVQLHVEYNVDTWRHLVTQPPVPAFALNIRQNSYGRNSSHVAFRSVPKPFALSRVNAGEGARPGEEGLASSPQARFPVRHQITAQAALSGARMARRLRGRSEEKQRERRETNDNAANYNAASPNEPPKPFALLISPPHSSDAKPTSFLTPRAKRRLDSWILASLLHVCLDSMWTASSMWCRNRPSIADLSLSPKPKMAKKRQDLSLETKQSIVKDVESGMKNVSVVAKYNLADTTVSTVWKNREQVRKQLQQYSALFSRTKIRFVRDAENSEDADRRSDGIDEAIGVDDVWSDLVENHFVPANNTFQNYVDEDDDDSVIHEEATTDEAIVSAVRGSGASPPEDESYDDEGSTPSALFVVISLV</sequence>
<comment type="caution">
    <text evidence="1">The sequence shown here is derived from an EMBL/GenBank/DDBJ whole genome shotgun (WGS) entry which is preliminary data.</text>
</comment>
<evidence type="ECO:0000313" key="1">
    <source>
        <dbReference type="EMBL" id="KAG0416492.1"/>
    </source>
</evidence>
<dbReference type="Proteomes" id="UP000805193">
    <property type="component" value="Unassembled WGS sequence"/>
</dbReference>
<organism evidence="1 2">
    <name type="scientific">Ixodes persulcatus</name>
    <name type="common">Taiga tick</name>
    <dbReference type="NCBI Taxonomy" id="34615"/>
    <lineage>
        <taxon>Eukaryota</taxon>
        <taxon>Metazoa</taxon>
        <taxon>Ecdysozoa</taxon>
        <taxon>Arthropoda</taxon>
        <taxon>Chelicerata</taxon>
        <taxon>Arachnida</taxon>
        <taxon>Acari</taxon>
        <taxon>Parasitiformes</taxon>
        <taxon>Ixodida</taxon>
        <taxon>Ixodoidea</taxon>
        <taxon>Ixodidae</taxon>
        <taxon>Ixodinae</taxon>
        <taxon>Ixodes</taxon>
    </lineage>
</organism>
<reference evidence="1 2" key="1">
    <citation type="journal article" date="2020" name="Cell">
        <title>Large-Scale Comparative Analyses of Tick Genomes Elucidate Their Genetic Diversity and Vector Capacities.</title>
        <authorList>
            <consortium name="Tick Genome and Microbiome Consortium (TIGMIC)"/>
            <person name="Jia N."/>
            <person name="Wang J."/>
            <person name="Shi W."/>
            <person name="Du L."/>
            <person name="Sun Y."/>
            <person name="Zhan W."/>
            <person name="Jiang J.F."/>
            <person name="Wang Q."/>
            <person name="Zhang B."/>
            <person name="Ji P."/>
            <person name="Bell-Sakyi L."/>
            <person name="Cui X.M."/>
            <person name="Yuan T.T."/>
            <person name="Jiang B.G."/>
            <person name="Yang W.F."/>
            <person name="Lam T.T."/>
            <person name="Chang Q.C."/>
            <person name="Ding S.J."/>
            <person name="Wang X.J."/>
            <person name="Zhu J.G."/>
            <person name="Ruan X.D."/>
            <person name="Zhao L."/>
            <person name="Wei J.T."/>
            <person name="Ye R.Z."/>
            <person name="Que T.C."/>
            <person name="Du C.H."/>
            <person name="Zhou Y.H."/>
            <person name="Cheng J.X."/>
            <person name="Dai P.F."/>
            <person name="Guo W.B."/>
            <person name="Han X.H."/>
            <person name="Huang E.J."/>
            <person name="Li L.F."/>
            <person name="Wei W."/>
            <person name="Gao Y.C."/>
            <person name="Liu J.Z."/>
            <person name="Shao H.Z."/>
            <person name="Wang X."/>
            <person name="Wang C.C."/>
            <person name="Yang T.C."/>
            <person name="Huo Q.B."/>
            <person name="Li W."/>
            <person name="Chen H.Y."/>
            <person name="Chen S.E."/>
            <person name="Zhou L.G."/>
            <person name="Ni X.B."/>
            <person name="Tian J.H."/>
            <person name="Sheng Y."/>
            <person name="Liu T."/>
            <person name="Pan Y.S."/>
            <person name="Xia L.Y."/>
            <person name="Li J."/>
            <person name="Zhao F."/>
            <person name="Cao W.C."/>
        </authorList>
    </citation>
    <scope>NUCLEOTIDE SEQUENCE [LARGE SCALE GENOMIC DNA]</scope>
    <source>
        <strain evidence="1">Iper-2018</strain>
    </source>
</reference>